<dbReference type="OrthoDB" id="4062651at2759"/>
<evidence type="ECO:0000259" key="1">
    <source>
        <dbReference type="PROSITE" id="PS50011"/>
    </source>
</evidence>
<evidence type="ECO:0000313" key="2">
    <source>
        <dbReference type="EMBL" id="KAF9510689.1"/>
    </source>
</evidence>
<comment type="caution">
    <text evidence="2">The sequence shown here is derived from an EMBL/GenBank/DDBJ whole genome shotgun (WGS) entry which is preliminary data.</text>
</comment>
<dbReference type="Proteomes" id="UP000886523">
    <property type="component" value="Unassembled WGS sequence"/>
</dbReference>
<dbReference type="Gene3D" id="1.10.510.10">
    <property type="entry name" value="Transferase(Phosphotransferase) domain 1"/>
    <property type="match status" value="1"/>
</dbReference>
<dbReference type="PROSITE" id="PS50011">
    <property type="entry name" value="PROTEIN_KINASE_DOM"/>
    <property type="match status" value="1"/>
</dbReference>
<keyword evidence="3" id="KW-1185">Reference proteome</keyword>
<reference evidence="2" key="1">
    <citation type="journal article" date="2020" name="Nat. Commun.">
        <title>Large-scale genome sequencing of mycorrhizal fungi provides insights into the early evolution of symbiotic traits.</title>
        <authorList>
            <person name="Miyauchi S."/>
            <person name="Kiss E."/>
            <person name="Kuo A."/>
            <person name="Drula E."/>
            <person name="Kohler A."/>
            <person name="Sanchez-Garcia M."/>
            <person name="Morin E."/>
            <person name="Andreopoulos B."/>
            <person name="Barry K.W."/>
            <person name="Bonito G."/>
            <person name="Buee M."/>
            <person name="Carver A."/>
            <person name="Chen C."/>
            <person name="Cichocki N."/>
            <person name="Clum A."/>
            <person name="Culley D."/>
            <person name="Crous P.W."/>
            <person name="Fauchery L."/>
            <person name="Girlanda M."/>
            <person name="Hayes R.D."/>
            <person name="Keri Z."/>
            <person name="LaButti K."/>
            <person name="Lipzen A."/>
            <person name="Lombard V."/>
            <person name="Magnuson J."/>
            <person name="Maillard F."/>
            <person name="Murat C."/>
            <person name="Nolan M."/>
            <person name="Ohm R.A."/>
            <person name="Pangilinan J."/>
            <person name="Pereira M.F."/>
            <person name="Perotto S."/>
            <person name="Peter M."/>
            <person name="Pfister S."/>
            <person name="Riley R."/>
            <person name="Sitrit Y."/>
            <person name="Stielow J.B."/>
            <person name="Szollosi G."/>
            <person name="Zifcakova L."/>
            <person name="Stursova M."/>
            <person name="Spatafora J.W."/>
            <person name="Tedersoo L."/>
            <person name="Vaario L.M."/>
            <person name="Yamada A."/>
            <person name="Yan M."/>
            <person name="Wang P."/>
            <person name="Xu J."/>
            <person name="Bruns T."/>
            <person name="Baldrian P."/>
            <person name="Vilgalys R."/>
            <person name="Dunand C."/>
            <person name="Henrissat B."/>
            <person name="Grigoriev I.V."/>
            <person name="Hibbett D."/>
            <person name="Nagy L.G."/>
            <person name="Martin F.M."/>
        </authorList>
    </citation>
    <scope>NUCLEOTIDE SEQUENCE</scope>
    <source>
        <strain evidence="2">UP504</strain>
    </source>
</reference>
<organism evidence="2 3">
    <name type="scientific">Hydnum rufescens UP504</name>
    <dbReference type="NCBI Taxonomy" id="1448309"/>
    <lineage>
        <taxon>Eukaryota</taxon>
        <taxon>Fungi</taxon>
        <taxon>Dikarya</taxon>
        <taxon>Basidiomycota</taxon>
        <taxon>Agaricomycotina</taxon>
        <taxon>Agaricomycetes</taxon>
        <taxon>Cantharellales</taxon>
        <taxon>Hydnaceae</taxon>
        <taxon>Hydnum</taxon>
    </lineage>
</organism>
<gene>
    <name evidence="2" type="ORF">BS47DRAFT_50843</name>
</gene>
<dbReference type="InterPro" id="IPR001245">
    <property type="entry name" value="Ser-Thr/Tyr_kinase_cat_dom"/>
</dbReference>
<dbReference type="Pfam" id="PF07714">
    <property type="entry name" value="PK_Tyr_Ser-Thr"/>
    <property type="match status" value="1"/>
</dbReference>
<dbReference type="PANTHER" id="PTHR44329">
    <property type="entry name" value="SERINE/THREONINE-PROTEIN KINASE TNNI3K-RELATED"/>
    <property type="match status" value="1"/>
</dbReference>
<dbReference type="GO" id="GO:0005524">
    <property type="term" value="F:ATP binding"/>
    <property type="evidence" value="ECO:0007669"/>
    <property type="project" value="InterPro"/>
</dbReference>
<name>A0A9P6AS59_9AGAM</name>
<proteinExistence type="predicted"/>
<feature type="domain" description="Protein kinase" evidence="1">
    <location>
        <begin position="1"/>
        <end position="205"/>
    </location>
</feature>
<dbReference type="AlphaFoldDB" id="A0A9P6AS59"/>
<dbReference type="SUPFAM" id="SSF56112">
    <property type="entry name" value="Protein kinase-like (PK-like)"/>
    <property type="match status" value="1"/>
</dbReference>
<dbReference type="EMBL" id="MU129012">
    <property type="protein sequence ID" value="KAF9510689.1"/>
    <property type="molecule type" value="Genomic_DNA"/>
</dbReference>
<evidence type="ECO:0000313" key="3">
    <source>
        <dbReference type="Proteomes" id="UP000886523"/>
    </source>
</evidence>
<sequence>MDVILVSQWQENGDLNAFLNHLKARGEQPDFPKLFFGIAAGIEYLHSQIPPIIHGGLCGDNILIRADGSPCLPGGNFSKFHYNRDRTQTTSFAPFLFSGPRFCAPELLEDLRFTTLTDVYAFGLTLLEALSGDRPFHELETDLQVIIALAYGERPALPNPFPRLLSRYIHLIKQCWQEEKSARPGIDNIIAELDRIAVGLHNPIVPLAASTLKINGELEDGLGDLKTRLEHQLNLEVTIGRDLEETIPLTVGNFFSFIYTILTLSPYSCSDLSTMCIWGRVKSRNGKSHETMCIWKDLLTPSLFSISRAIKCY</sequence>
<protein>
    <recommendedName>
        <fullName evidence="1">Protein kinase domain-containing protein</fullName>
    </recommendedName>
</protein>
<dbReference type="InterPro" id="IPR051681">
    <property type="entry name" value="Ser/Thr_Kinases-Pseudokinases"/>
</dbReference>
<dbReference type="InterPro" id="IPR011009">
    <property type="entry name" value="Kinase-like_dom_sf"/>
</dbReference>
<dbReference type="InterPro" id="IPR000719">
    <property type="entry name" value="Prot_kinase_dom"/>
</dbReference>
<accession>A0A9P6AS59</accession>
<dbReference type="GO" id="GO:0004674">
    <property type="term" value="F:protein serine/threonine kinase activity"/>
    <property type="evidence" value="ECO:0007669"/>
    <property type="project" value="TreeGrafter"/>
</dbReference>